<dbReference type="SMART" id="SM00044">
    <property type="entry name" value="CYCc"/>
    <property type="match status" value="1"/>
</dbReference>
<name>A0AB38HYN7_9HYPH</name>
<dbReference type="Gene3D" id="3.30.70.1230">
    <property type="entry name" value="Nucleotide cyclase"/>
    <property type="match status" value="1"/>
</dbReference>
<organism evidence="2 3">
    <name type="scientific">Rhizobium ruizarguesonis</name>
    <dbReference type="NCBI Taxonomy" id="2081791"/>
    <lineage>
        <taxon>Bacteria</taxon>
        <taxon>Pseudomonadati</taxon>
        <taxon>Pseudomonadota</taxon>
        <taxon>Alphaproteobacteria</taxon>
        <taxon>Hyphomicrobiales</taxon>
        <taxon>Rhizobiaceae</taxon>
        <taxon>Rhizobium/Agrobacterium group</taxon>
        <taxon>Rhizobium</taxon>
    </lineage>
</organism>
<dbReference type="InterPro" id="IPR029787">
    <property type="entry name" value="Nucleotide_cyclase"/>
</dbReference>
<gene>
    <name evidence="2" type="ORF">ELH40_00850</name>
</gene>
<dbReference type="GO" id="GO:0006171">
    <property type="term" value="P:cAMP biosynthetic process"/>
    <property type="evidence" value="ECO:0007669"/>
    <property type="project" value="TreeGrafter"/>
</dbReference>
<dbReference type="CDD" id="cd07302">
    <property type="entry name" value="CHD"/>
    <property type="match status" value="1"/>
</dbReference>
<evidence type="ECO:0000313" key="2">
    <source>
        <dbReference type="EMBL" id="TBC13576.1"/>
    </source>
</evidence>
<protein>
    <submittedName>
        <fullName evidence="2">Adenylate/guanylate cyclase domain-containing protein</fullName>
    </submittedName>
</protein>
<dbReference type="RefSeq" id="WP_018484658.1">
    <property type="nucleotide sequence ID" value="NZ_CP088104.1"/>
</dbReference>
<dbReference type="Pfam" id="PF00211">
    <property type="entry name" value="Guanylate_cyc"/>
    <property type="match status" value="1"/>
</dbReference>
<accession>A0AB38HYN7</accession>
<dbReference type="PANTHER" id="PTHR43081:SF19">
    <property type="entry name" value="PH-SENSITIVE ADENYLATE CYCLASE RV1264"/>
    <property type="match status" value="1"/>
</dbReference>
<sequence length="468" mass="51890">MSEVDVLFAALRQAADPQTVECIENLVMRGSDRDLNRINALAFADAHGLDQEKTIAAFLHAARIGVFEMTWNVLCPGCGGVLDTGATLKTVDRDTYHCALCAAGYEPTLDEMVEVTFTVNPRVRRIAAHDPDRLPPFEYYRQIFFSSGVDLPDDLEARFKRIQLEMIELDPGEKAFVSLQLPAQFVIIFDPVTHSAQFIDVQGEPTDERQTLSMVISHGHALNETVTLRPGLLRLTLENHTDRRVVPNVCIAGDELHDILGRRRAFLTAQRLLTNQSFRDIYRTDTLDIDQRLKITSLTFLFTDLRGSTALYERVGDLAAFDLVRAHFRILNEIVATEAGAVVKTIGDAVMATFPSPDRAVAAALRMREAMLALNAERGSEDLLLKIGIHEGPCLAVSMNDRQDYFGQTVNIASRVQGLAEPQVILTTEAIVGNAQVSEILRDSGIRSDSRMAELQGIGREVRIFALS</sequence>
<comment type="caution">
    <text evidence="2">The sequence shown here is derived from an EMBL/GenBank/DDBJ whole genome shotgun (WGS) entry which is preliminary data.</text>
</comment>
<feature type="domain" description="Guanylate cyclase" evidence="1">
    <location>
        <begin position="299"/>
        <end position="417"/>
    </location>
</feature>
<dbReference type="InterPro" id="IPR050697">
    <property type="entry name" value="Adenylyl/Guanylyl_Cyclase_3/4"/>
</dbReference>
<dbReference type="GO" id="GO:0004016">
    <property type="term" value="F:adenylate cyclase activity"/>
    <property type="evidence" value="ECO:0007669"/>
    <property type="project" value="UniProtKB-ARBA"/>
</dbReference>
<dbReference type="EMBL" id="SIMR01000001">
    <property type="protein sequence ID" value="TBC13576.1"/>
    <property type="molecule type" value="Genomic_DNA"/>
</dbReference>
<dbReference type="GO" id="GO:0035556">
    <property type="term" value="P:intracellular signal transduction"/>
    <property type="evidence" value="ECO:0007669"/>
    <property type="project" value="InterPro"/>
</dbReference>
<dbReference type="InterPro" id="IPR001054">
    <property type="entry name" value="A/G_cyclase"/>
</dbReference>
<evidence type="ECO:0000313" key="3">
    <source>
        <dbReference type="Proteomes" id="UP000294215"/>
    </source>
</evidence>
<reference evidence="2 3" key="1">
    <citation type="submission" date="2019-02" db="EMBL/GenBank/DDBJ databases">
        <title>The genomic architecture of introgression among sibling species of bacteria.</title>
        <authorList>
            <person name="Cavassim M.I.A."/>
            <person name="Moeskjaer S."/>
            <person name="Moslemi C."/>
            <person name="Fields B."/>
            <person name="Bachmann A."/>
            <person name="Vilhjalmsson B."/>
            <person name="Schierup M.H."/>
            <person name="Young J.P.W."/>
            <person name="Andersen S.U."/>
        </authorList>
    </citation>
    <scope>NUCLEOTIDE SEQUENCE [LARGE SCALE GENOMIC DNA]</scope>
    <source>
        <strain evidence="2 3">SM92</strain>
    </source>
</reference>
<proteinExistence type="predicted"/>
<dbReference type="PROSITE" id="PS50125">
    <property type="entry name" value="GUANYLATE_CYCLASE_2"/>
    <property type="match status" value="1"/>
</dbReference>
<dbReference type="Proteomes" id="UP000294215">
    <property type="component" value="Unassembled WGS sequence"/>
</dbReference>
<dbReference type="PANTHER" id="PTHR43081">
    <property type="entry name" value="ADENYLATE CYCLASE, TERMINAL-DIFFERENTIATION SPECIFIC-RELATED"/>
    <property type="match status" value="1"/>
</dbReference>
<evidence type="ECO:0000259" key="1">
    <source>
        <dbReference type="PROSITE" id="PS50125"/>
    </source>
</evidence>
<dbReference type="Pfam" id="PF19363">
    <property type="entry name" value="DUF5939"/>
    <property type="match status" value="1"/>
</dbReference>
<dbReference type="AlphaFoldDB" id="A0AB38HYN7"/>
<dbReference type="InterPro" id="IPR045983">
    <property type="entry name" value="GUC-dom-containing_N"/>
</dbReference>
<dbReference type="SUPFAM" id="SSF55073">
    <property type="entry name" value="Nucleotide cyclase"/>
    <property type="match status" value="1"/>
</dbReference>